<evidence type="ECO:0000313" key="3">
    <source>
        <dbReference type="Proteomes" id="UP000315700"/>
    </source>
</evidence>
<keyword evidence="3" id="KW-1185">Reference proteome</keyword>
<dbReference type="OrthoDB" id="285165at2"/>
<dbReference type="InParanoid" id="A0A517SI12"/>
<keyword evidence="2" id="KW-0472">Membrane</keyword>
<reference evidence="2 3" key="1">
    <citation type="submission" date="2019-02" db="EMBL/GenBank/DDBJ databases">
        <title>Deep-cultivation of Planctomycetes and their phenomic and genomic characterization uncovers novel biology.</title>
        <authorList>
            <person name="Wiegand S."/>
            <person name="Jogler M."/>
            <person name="Boedeker C."/>
            <person name="Pinto D."/>
            <person name="Vollmers J."/>
            <person name="Rivas-Marin E."/>
            <person name="Kohn T."/>
            <person name="Peeters S.H."/>
            <person name="Heuer A."/>
            <person name="Rast P."/>
            <person name="Oberbeckmann S."/>
            <person name="Bunk B."/>
            <person name="Jeske O."/>
            <person name="Meyerdierks A."/>
            <person name="Storesund J.E."/>
            <person name="Kallscheuer N."/>
            <person name="Luecker S."/>
            <person name="Lage O.M."/>
            <person name="Pohl T."/>
            <person name="Merkel B.J."/>
            <person name="Hornburger P."/>
            <person name="Mueller R.-W."/>
            <person name="Bruemmer F."/>
            <person name="Labrenz M."/>
            <person name="Spormann A.M."/>
            <person name="Op den Camp H."/>
            <person name="Overmann J."/>
            <person name="Amann R."/>
            <person name="Jetten M.S.M."/>
            <person name="Mascher T."/>
            <person name="Medema M.H."/>
            <person name="Devos D.P."/>
            <person name="Kaster A.-K."/>
            <person name="Ovreas L."/>
            <person name="Rohde M."/>
            <person name="Galperin M.Y."/>
            <person name="Jogler C."/>
        </authorList>
    </citation>
    <scope>NUCLEOTIDE SEQUENCE [LARGE SCALE GENOMIC DNA]</scope>
    <source>
        <strain evidence="2 3">Pan44</strain>
    </source>
</reference>
<organism evidence="2 3">
    <name type="scientific">Caulifigura coniformis</name>
    <dbReference type="NCBI Taxonomy" id="2527983"/>
    <lineage>
        <taxon>Bacteria</taxon>
        <taxon>Pseudomonadati</taxon>
        <taxon>Planctomycetota</taxon>
        <taxon>Planctomycetia</taxon>
        <taxon>Planctomycetales</taxon>
        <taxon>Planctomycetaceae</taxon>
        <taxon>Caulifigura</taxon>
    </lineage>
</organism>
<gene>
    <name evidence="2" type="ORF">Pan44_38120</name>
</gene>
<feature type="region of interest" description="Disordered" evidence="1">
    <location>
        <begin position="59"/>
        <end position="84"/>
    </location>
</feature>
<evidence type="ECO:0000256" key="1">
    <source>
        <dbReference type="SAM" id="MobiDB-lite"/>
    </source>
</evidence>
<sequence length="165" mass="17479">MNRPILWATLAVLSVAVIWTLVPGRSQPAGAPKVPVAGRVLVNGKPAAGVTVRFQSDDGELAGQDRQPVATTDDQGNFQLSSHGNADGAAPGNYVVTFFWPTNPIKADKDRLRGRFMNAAQSRFKVSIGQDTALPPFELEIPEAMLLPADEAATKNSSALPPPPP</sequence>
<proteinExistence type="predicted"/>
<dbReference type="EMBL" id="CP036271">
    <property type="protein sequence ID" value="QDT55764.1"/>
    <property type="molecule type" value="Genomic_DNA"/>
</dbReference>
<feature type="compositionally biased region" description="Polar residues" evidence="1">
    <location>
        <begin position="69"/>
        <end position="84"/>
    </location>
</feature>
<keyword evidence="2" id="KW-0812">Transmembrane</keyword>
<dbReference type="RefSeq" id="WP_145032009.1">
    <property type="nucleotide sequence ID" value="NZ_CP036271.1"/>
</dbReference>
<dbReference type="Proteomes" id="UP000315700">
    <property type="component" value="Chromosome"/>
</dbReference>
<dbReference type="SUPFAM" id="SSF49478">
    <property type="entry name" value="Cna protein B-type domain"/>
    <property type="match status" value="1"/>
</dbReference>
<dbReference type="AlphaFoldDB" id="A0A517SI12"/>
<evidence type="ECO:0000313" key="2">
    <source>
        <dbReference type="EMBL" id="QDT55764.1"/>
    </source>
</evidence>
<protein>
    <submittedName>
        <fullName evidence="2">Nickel uptake substrate-specific transmembrane region</fullName>
    </submittedName>
</protein>
<accession>A0A517SI12</accession>
<dbReference type="KEGG" id="ccos:Pan44_38120"/>
<name>A0A517SI12_9PLAN</name>